<dbReference type="InterPro" id="IPR036514">
    <property type="entry name" value="SGNH_hydro_sf"/>
</dbReference>
<evidence type="ECO:0000256" key="4">
    <source>
        <dbReference type="ARBA" id="ARBA00022692"/>
    </source>
</evidence>
<keyword evidence="6 9" id="KW-0472">Membrane</keyword>
<evidence type="ECO:0000256" key="8">
    <source>
        <dbReference type="SAM" id="MobiDB-lite"/>
    </source>
</evidence>
<dbReference type="CDD" id="cd01840">
    <property type="entry name" value="SGNH_hydrolase_yrhL_like"/>
    <property type="match status" value="1"/>
</dbReference>
<keyword evidence="7 11" id="KW-0012">Acyltransferase</keyword>
<protein>
    <submittedName>
        <fullName evidence="11">Acyltransferase 3</fullName>
    </submittedName>
</protein>
<dbReference type="SUPFAM" id="SSF52266">
    <property type="entry name" value="SGNH hydrolase"/>
    <property type="match status" value="1"/>
</dbReference>
<dbReference type="AlphaFoldDB" id="A0A510KWJ5"/>
<dbReference type="OrthoDB" id="9796461at2"/>
<feature type="transmembrane region" description="Helical" evidence="9">
    <location>
        <begin position="329"/>
        <end position="347"/>
    </location>
</feature>
<feature type="domain" description="Acyltransferase 3" evidence="10">
    <location>
        <begin position="7"/>
        <end position="342"/>
    </location>
</feature>
<dbReference type="PANTHER" id="PTHR23028:SF53">
    <property type="entry name" value="ACYL_TRANSF_3 DOMAIN-CONTAINING PROTEIN"/>
    <property type="match status" value="1"/>
</dbReference>
<keyword evidence="2" id="KW-1003">Cell membrane</keyword>
<accession>A0A510KWJ5</accession>
<evidence type="ECO:0000313" key="11">
    <source>
        <dbReference type="EMBL" id="BBM54195.1"/>
    </source>
</evidence>
<feature type="region of interest" description="Disordered" evidence="8">
    <location>
        <begin position="395"/>
        <end position="417"/>
    </location>
</feature>
<dbReference type="GO" id="GO:0009103">
    <property type="term" value="P:lipopolysaccharide biosynthetic process"/>
    <property type="evidence" value="ECO:0007669"/>
    <property type="project" value="TreeGrafter"/>
</dbReference>
<evidence type="ECO:0000256" key="9">
    <source>
        <dbReference type="SAM" id="Phobius"/>
    </source>
</evidence>
<feature type="transmembrane region" description="Helical" evidence="9">
    <location>
        <begin position="159"/>
        <end position="180"/>
    </location>
</feature>
<feature type="transmembrane region" description="Helical" evidence="9">
    <location>
        <begin position="9"/>
        <end position="26"/>
    </location>
</feature>
<feature type="transmembrane region" description="Helical" evidence="9">
    <location>
        <begin position="228"/>
        <end position="247"/>
    </location>
</feature>
<feature type="compositionally biased region" description="Low complexity" evidence="8">
    <location>
        <begin position="407"/>
        <end position="417"/>
    </location>
</feature>
<feature type="transmembrane region" description="Helical" evidence="9">
    <location>
        <begin position="123"/>
        <end position="147"/>
    </location>
</feature>
<gene>
    <name evidence="11" type="ORF">JMUB3936_0475</name>
</gene>
<dbReference type="Gene3D" id="3.40.50.1110">
    <property type="entry name" value="SGNH hydrolase"/>
    <property type="match status" value="1"/>
</dbReference>
<dbReference type="GO" id="GO:0005886">
    <property type="term" value="C:plasma membrane"/>
    <property type="evidence" value="ECO:0007669"/>
    <property type="project" value="UniProtKB-SubCell"/>
</dbReference>
<dbReference type="EMBL" id="AP019841">
    <property type="protein sequence ID" value="BBM54195.1"/>
    <property type="molecule type" value="Genomic_DNA"/>
</dbReference>
<dbReference type="InterPro" id="IPR002656">
    <property type="entry name" value="Acyl_transf_3_dom"/>
</dbReference>
<feature type="transmembrane region" description="Helical" evidence="9">
    <location>
        <begin position="68"/>
        <end position="86"/>
    </location>
</feature>
<comment type="subcellular location">
    <subcellularLocation>
        <location evidence="1">Cell membrane</location>
        <topology evidence="1">Multi-pass membrane protein</topology>
    </subcellularLocation>
</comment>
<dbReference type="PANTHER" id="PTHR23028">
    <property type="entry name" value="ACETYLTRANSFERASE"/>
    <property type="match status" value="1"/>
</dbReference>
<keyword evidence="5 9" id="KW-1133">Transmembrane helix</keyword>
<dbReference type="RefSeq" id="WP_147003020.1">
    <property type="nucleotide sequence ID" value="NZ_AP019841.1"/>
</dbReference>
<evidence type="ECO:0000256" key="7">
    <source>
        <dbReference type="ARBA" id="ARBA00023315"/>
    </source>
</evidence>
<feature type="transmembrane region" description="Helical" evidence="9">
    <location>
        <begin position="359"/>
        <end position="378"/>
    </location>
</feature>
<dbReference type="GO" id="GO:0016747">
    <property type="term" value="F:acyltransferase activity, transferring groups other than amino-acyl groups"/>
    <property type="evidence" value="ECO:0007669"/>
    <property type="project" value="InterPro"/>
</dbReference>
<evidence type="ECO:0000256" key="2">
    <source>
        <dbReference type="ARBA" id="ARBA00022475"/>
    </source>
</evidence>
<dbReference type="InterPro" id="IPR050879">
    <property type="entry name" value="Acyltransferase_3"/>
</dbReference>
<evidence type="ECO:0000256" key="3">
    <source>
        <dbReference type="ARBA" id="ARBA00022679"/>
    </source>
</evidence>
<sequence>MKKQRIQSLDILRAVALVLICVYHWFSYKGTYIGVVIFFALSGYLVTGGLLSRDFSIFSVINRRLKKIYPSLLIVILISTIALYFVNNGLEDKYKYSALFSILGLNNIYQIFSKMSYFDSFGIILPLTHVWALSFLTQMYVFFPILIQGLKKLKLKNNIIGIVLLVIGTASGLMMAYVFYVTSNSPEGADFSRIYYGTDTRAFAFFIPAGIACFYANREITNKIEKKIVFILGILGLASLIFFSFGIDYRNAYNYYGLMFLASILIGFTILLFSKPELQKFSLSKHPKIFNPIIRLGQHQYQYYLWQYPIMIFTREYFKWAKLSNMQKFFIQVVILIVISELCYILLEKNSKKYEKAINYASYPVLAVILAILVYSPVYENKDLEEMKEVQKTLETPAVEENKKETPANTASAAAQNSQNEELTIDKLLAALNTPSKSIEAESKIQDEILKKYPNDEREILFIGDSVLHMTKFDLKKKYPNAIIETKVGRQFYELPNMLKNFAQNGKLKKIVVIALGTNGTIFEKDMKSVLQTLQGHDVYFINTVMPDPWQDSVNAEIKKVSSENPNIKVIDWYSYSKGKQQYFYKDGTHPKPHAAKRYVNLLYSVLSKDIINSNKSNSGNSGNSSNSSNSN</sequence>
<keyword evidence="4 9" id="KW-0812">Transmembrane</keyword>
<evidence type="ECO:0000256" key="6">
    <source>
        <dbReference type="ARBA" id="ARBA00023136"/>
    </source>
</evidence>
<proteinExistence type="predicted"/>
<dbReference type="Pfam" id="PF01757">
    <property type="entry name" value="Acyl_transf_3"/>
    <property type="match status" value="1"/>
</dbReference>
<organism evidence="11 12">
    <name type="scientific">Leptotrichia wadei</name>
    <dbReference type="NCBI Taxonomy" id="157687"/>
    <lineage>
        <taxon>Bacteria</taxon>
        <taxon>Fusobacteriati</taxon>
        <taxon>Fusobacteriota</taxon>
        <taxon>Fusobacteriia</taxon>
        <taxon>Fusobacteriales</taxon>
        <taxon>Leptotrichiaceae</taxon>
        <taxon>Leptotrichia</taxon>
    </lineage>
</organism>
<keyword evidence="3 11" id="KW-0808">Transferase</keyword>
<feature type="transmembrane region" description="Helical" evidence="9">
    <location>
        <begin position="253"/>
        <end position="273"/>
    </location>
</feature>
<evidence type="ECO:0000313" key="12">
    <source>
        <dbReference type="Proteomes" id="UP000321944"/>
    </source>
</evidence>
<feature type="transmembrane region" description="Helical" evidence="9">
    <location>
        <begin position="32"/>
        <end position="52"/>
    </location>
</feature>
<dbReference type="Proteomes" id="UP000321944">
    <property type="component" value="Chromosome"/>
</dbReference>
<name>A0A510KWJ5_9FUSO</name>
<feature type="transmembrane region" description="Helical" evidence="9">
    <location>
        <begin position="200"/>
        <end position="216"/>
    </location>
</feature>
<evidence type="ECO:0000259" key="10">
    <source>
        <dbReference type="Pfam" id="PF01757"/>
    </source>
</evidence>
<evidence type="ECO:0000256" key="1">
    <source>
        <dbReference type="ARBA" id="ARBA00004651"/>
    </source>
</evidence>
<reference evidence="11 12" key="1">
    <citation type="submission" date="2019-07" db="EMBL/GenBank/DDBJ databases">
        <title>Complete Genome Sequence of Leptotrichia wadei Strain JMUB3936.</title>
        <authorList>
            <person name="Watanabe S."/>
            <person name="Cui L."/>
        </authorList>
    </citation>
    <scope>NUCLEOTIDE SEQUENCE [LARGE SCALE GENOMIC DNA]</scope>
    <source>
        <strain evidence="11 12">JMUB3936</strain>
    </source>
</reference>
<evidence type="ECO:0000256" key="5">
    <source>
        <dbReference type="ARBA" id="ARBA00022989"/>
    </source>
</evidence>